<sequence>MEKPSRNEPCPCGSGKKYKKCCGASEAVSITHLLESEADELQKQMIHFAFNYFGSEIEDDFEMFMEYSSLELEDEEEREFYEVVHAIWFSLFEELDD</sequence>
<organism evidence="1 2">
    <name type="scientific">Neobacillus citreus</name>
    <dbReference type="NCBI Taxonomy" id="2833578"/>
    <lineage>
        <taxon>Bacteria</taxon>
        <taxon>Bacillati</taxon>
        <taxon>Bacillota</taxon>
        <taxon>Bacilli</taxon>
        <taxon>Bacillales</taxon>
        <taxon>Bacillaceae</taxon>
        <taxon>Neobacillus</taxon>
    </lineage>
</organism>
<evidence type="ECO:0000313" key="1">
    <source>
        <dbReference type="EMBL" id="MCH6266563.1"/>
    </source>
</evidence>
<keyword evidence="2" id="KW-1185">Reference proteome</keyword>
<dbReference type="AlphaFoldDB" id="A0A9J6MYB8"/>
<dbReference type="EMBL" id="JAGYPE020000022">
    <property type="protein sequence ID" value="MCH6266563.1"/>
    <property type="molecule type" value="Genomic_DNA"/>
</dbReference>
<dbReference type="Gene3D" id="3.10.450.50">
    <property type="match status" value="1"/>
</dbReference>
<protein>
    <submittedName>
        <fullName evidence="1">SEC-C domain-containing protein</fullName>
    </submittedName>
</protein>
<dbReference type="Proteomes" id="UP000677265">
    <property type="component" value="Unassembled WGS sequence"/>
</dbReference>
<evidence type="ECO:0000313" key="2">
    <source>
        <dbReference type="Proteomes" id="UP000677265"/>
    </source>
</evidence>
<proteinExistence type="predicted"/>
<accession>A0A9J6MYB8</accession>
<dbReference type="Pfam" id="PF02810">
    <property type="entry name" value="SEC-C"/>
    <property type="match status" value="1"/>
</dbReference>
<gene>
    <name evidence="1" type="ORF">KHB02_013620</name>
</gene>
<feature type="non-terminal residue" evidence="1">
    <location>
        <position position="97"/>
    </location>
</feature>
<name>A0A9J6MYB8_9BACI</name>
<dbReference type="SUPFAM" id="SSF103642">
    <property type="entry name" value="Sec-C motif"/>
    <property type="match status" value="1"/>
</dbReference>
<dbReference type="InterPro" id="IPR004027">
    <property type="entry name" value="SEC_C_motif"/>
</dbReference>
<dbReference type="RefSeq" id="WP_241113852.1">
    <property type="nucleotide sequence ID" value="NZ_JAGYPE020000022.1"/>
</dbReference>
<reference evidence="1 2" key="1">
    <citation type="submission" date="2022-03" db="EMBL/GenBank/DDBJ databases">
        <title>Novel Bacillus species.</title>
        <authorList>
            <person name="Liu G."/>
        </authorList>
    </citation>
    <scope>NUCLEOTIDE SEQUENCE [LARGE SCALE GENOMIC DNA]</scope>
    <source>
        <strain evidence="1 2">FJAT-50051</strain>
    </source>
</reference>
<comment type="caution">
    <text evidence="1">The sequence shown here is derived from an EMBL/GenBank/DDBJ whole genome shotgun (WGS) entry which is preliminary data.</text>
</comment>